<dbReference type="InterPro" id="IPR036412">
    <property type="entry name" value="HAD-like_sf"/>
</dbReference>
<dbReference type="InterPro" id="IPR023214">
    <property type="entry name" value="HAD_sf"/>
</dbReference>
<evidence type="ECO:0000313" key="1">
    <source>
        <dbReference type="EMBL" id="MBM6737936.1"/>
    </source>
</evidence>
<proteinExistence type="predicted"/>
<dbReference type="Proteomes" id="UP000716906">
    <property type="component" value="Unassembled WGS sequence"/>
</dbReference>
<sequence length="686" mass="78574">MKEHTRQENVKRKVYSLLAGRVPGIAGRYQRFRKDHPGMAGKVGAAAGLLWWNALYYGGRKESLRFPDGYGFYERRRLRLPESGATGLPSWKETAELLLSFDLVSFDVFDTLLLRPFREPADLFYLLGMRLSIPDFRHLRIEAEHLARQEDVRRGGSGEVTLEKIWRILSAMTGADAEEGQRAEMELERQYCQANPYFIPILERLRGEGKRLLLVSDMYLESDFIRQLLKEKGLGDFDGCFVSCQQGRSKWRGDLYQEVRGSIERKWTDGGDCRAVHVGDNLHADVRMAERAGFAAFWYPGPQEAGRPCRARDMSAVTGSMYAGLVNIRLHSGLKRYTSFYEYGYVYGGLLALGYCRFIHRFVRDRGIRRLWFLSRDGEVLKKVYDQLYPGEDTCYVLWSRSAAARLLSGVNQHDFFQRFLFQKADQGYSIRQIFASMELDFLLEEACRKQGWGREERLSAARAEACRDFLLSKWEEVQASYEREREAAGKYLAGLSSGAAAMAAVDVGWAGSGAASLDVLLRQVLGLPCRVYGTLAGTATVYSASPDTAEGFFFSGQMDSYLFSQSKNRDLWKFHNLGEKHNLYMELLFTSPSPGLRGFALGEEGEVVFRYGREEKHADEIRRIQKGILDFVRDYMRCFPEFLEGETGWISGRDAYAPLLLFLRDRRIRRKFEASFCWDTDVNVE</sequence>
<dbReference type="SUPFAM" id="SSF56784">
    <property type="entry name" value="HAD-like"/>
    <property type="match status" value="1"/>
</dbReference>
<dbReference type="RefSeq" id="WP_205155942.1">
    <property type="nucleotide sequence ID" value="NZ_JACLYY010000006.1"/>
</dbReference>
<keyword evidence="2" id="KW-1185">Reference proteome</keyword>
<dbReference type="Gene3D" id="1.10.150.400">
    <property type="match status" value="1"/>
</dbReference>
<gene>
    <name evidence="1" type="ORF">H7U36_07450</name>
</gene>
<accession>A0ABS2E8G9</accession>
<protein>
    <submittedName>
        <fullName evidence="1">Uncharacterized protein</fullName>
    </submittedName>
</protein>
<comment type="caution">
    <text evidence="1">The sequence shown here is derived from an EMBL/GenBank/DDBJ whole genome shotgun (WGS) entry which is preliminary data.</text>
</comment>
<dbReference type="Gene3D" id="3.40.50.1000">
    <property type="entry name" value="HAD superfamily/HAD-like"/>
    <property type="match status" value="1"/>
</dbReference>
<dbReference type="CDD" id="cd01427">
    <property type="entry name" value="HAD_like"/>
    <property type="match status" value="1"/>
</dbReference>
<dbReference type="EMBL" id="JACLYY010000006">
    <property type="protein sequence ID" value="MBM6737936.1"/>
    <property type="molecule type" value="Genomic_DNA"/>
</dbReference>
<reference evidence="1 2" key="1">
    <citation type="journal article" date="2021" name="Sci. Rep.">
        <title>The distribution of antibiotic resistance genes in chicken gut microbiota commensals.</title>
        <authorList>
            <person name="Juricova H."/>
            <person name="Matiasovicova J."/>
            <person name="Kubasova T."/>
            <person name="Cejkova D."/>
            <person name="Rychlik I."/>
        </authorList>
    </citation>
    <scope>NUCLEOTIDE SEQUENCE [LARGE SCALE GENOMIC DNA]</scope>
    <source>
        <strain evidence="1 2">An773</strain>
    </source>
</reference>
<evidence type="ECO:0000313" key="2">
    <source>
        <dbReference type="Proteomes" id="UP000716906"/>
    </source>
</evidence>
<name>A0ABS2E8G9_9FIRM</name>
<organism evidence="1 2">
    <name type="scientific">Faecalicatena fissicatena</name>
    <dbReference type="NCBI Taxonomy" id="290055"/>
    <lineage>
        <taxon>Bacteria</taxon>
        <taxon>Bacillati</taxon>
        <taxon>Bacillota</taxon>
        <taxon>Clostridia</taxon>
        <taxon>Lachnospirales</taxon>
        <taxon>Lachnospiraceae</taxon>
        <taxon>Faecalicatena</taxon>
    </lineage>
</organism>